<reference evidence="1 3" key="1">
    <citation type="journal article" date="2008" name="Science">
        <title>The Physcomitrella genome reveals evolutionary insights into the conquest of land by plants.</title>
        <authorList>
            <person name="Rensing S."/>
            <person name="Lang D."/>
            <person name="Zimmer A."/>
            <person name="Terry A."/>
            <person name="Salamov A."/>
            <person name="Shapiro H."/>
            <person name="Nishiyama T."/>
            <person name="Perroud P.-F."/>
            <person name="Lindquist E."/>
            <person name="Kamisugi Y."/>
            <person name="Tanahashi T."/>
            <person name="Sakakibara K."/>
            <person name="Fujita T."/>
            <person name="Oishi K."/>
            <person name="Shin-I T."/>
            <person name="Kuroki Y."/>
            <person name="Toyoda A."/>
            <person name="Suzuki Y."/>
            <person name="Hashimoto A."/>
            <person name="Yamaguchi K."/>
            <person name="Sugano A."/>
            <person name="Kohara Y."/>
            <person name="Fujiyama A."/>
            <person name="Anterola A."/>
            <person name="Aoki S."/>
            <person name="Ashton N."/>
            <person name="Barbazuk W.B."/>
            <person name="Barker E."/>
            <person name="Bennetzen J."/>
            <person name="Bezanilla M."/>
            <person name="Blankenship R."/>
            <person name="Cho S.H."/>
            <person name="Dutcher S."/>
            <person name="Estelle M."/>
            <person name="Fawcett J.A."/>
            <person name="Gundlach H."/>
            <person name="Hanada K."/>
            <person name="Heyl A."/>
            <person name="Hicks K.A."/>
            <person name="Hugh J."/>
            <person name="Lohr M."/>
            <person name="Mayer K."/>
            <person name="Melkozernov A."/>
            <person name="Murata T."/>
            <person name="Nelson D."/>
            <person name="Pils B."/>
            <person name="Prigge M."/>
            <person name="Reiss B."/>
            <person name="Renner T."/>
            <person name="Rombauts S."/>
            <person name="Rushton P."/>
            <person name="Sanderfoot A."/>
            <person name="Schween G."/>
            <person name="Shiu S.-H."/>
            <person name="Stueber K."/>
            <person name="Theodoulou F.L."/>
            <person name="Tu H."/>
            <person name="Van de Peer Y."/>
            <person name="Verrier P.J."/>
            <person name="Waters E."/>
            <person name="Wood A."/>
            <person name="Yang L."/>
            <person name="Cove D."/>
            <person name="Cuming A."/>
            <person name="Hasebe M."/>
            <person name="Lucas S."/>
            <person name="Mishler D.B."/>
            <person name="Reski R."/>
            <person name="Grigoriev I."/>
            <person name="Quatrano R.S."/>
            <person name="Boore J.L."/>
        </authorList>
    </citation>
    <scope>NUCLEOTIDE SEQUENCE [LARGE SCALE GENOMIC DNA]</scope>
    <source>
        <strain evidence="2 3">cv. Gransden 2004</strain>
    </source>
</reference>
<organism evidence="1">
    <name type="scientific">Physcomitrium patens</name>
    <name type="common">Spreading-leaved earth moss</name>
    <name type="synonym">Physcomitrella patens</name>
    <dbReference type="NCBI Taxonomy" id="3218"/>
    <lineage>
        <taxon>Eukaryota</taxon>
        <taxon>Viridiplantae</taxon>
        <taxon>Streptophyta</taxon>
        <taxon>Embryophyta</taxon>
        <taxon>Bryophyta</taxon>
        <taxon>Bryophytina</taxon>
        <taxon>Bryopsida</taxon>
        <taxon>Funariidae</taxon>
        <taxon>Funariales</taxon>
        <taxon>Funariaceae</taxon>
        <taxon>Physcomitrium</taxon>
    </lineage>
</organism>
<accession>A0A2K1IP28</accession>
<reference evidence="1 3" key="2">
    <citation type="journal article" date="2018" name="Plant J.">
        <title>The Physcomitrella patens chromosome-scale assembly reveals moss genome structure and evolution.</title>
        <authorList>
            <person name="Lang D."/>
            <person name="Ullrich K.K."/>
            <person name="Murat F."/>
            <person name="Fuchs J."/>
            <person name="Jenkins J."/>
            <person name="Haas F.B."/>
            <person name="Piednoel M."/>
            <person name="Gundlach H."/>
            <person name="Van Bel M."/>
            <person name="Meyberg R."/>
            <person name="Vives C."/>
            <person name="Morata J."/>
            <person name="Symeonidi A."/>
            <person name="Hiss M."/>
            <person name="Muchero W."/>
            <person name="Kamisugi Y."/>
            <person name="Saleh O."/>
            <person name="Blanc G."/>
            <person name="Decker E.L."/>
            <person name="van Gessel N."/>
            <person name="Grimwood J."/>
            <person name="Hayes R.D."/>
            <person name="Graham S.W."/>
            <person name="Gunter L.E."/>
            <person name="McDaniel S.F."/>
            <person name="Hoernstein S.N.W."/>
            <person name="Larsson A."/>
            <person name="Li F.W."/>
            <person name="Perroud P.F."/>
            <person name="Phillips J."/>
            <person name="Ranjan P."/>
            <person name="Rokshar D.S."/>
            <person name="Rothfels C.J."/>
            <person name="Schneider L."/>
            <person name="Shu S."/>
            <person name="Stevenson D.W."/>
            <person name="Thummler F."/>
            <person name="Tillich M."/>
            <person name="Villarreal Aguilar J.C."/>
            <person name="Widiez T."/>
            <person name="Wong G.K."/>
            <person name="Wymore A."/>
            <person name="Zhang Y."/>
            <person name="Zimmer A.D."/>
            <person name="Quatrano R.S."/>
            <person name="Mayer K.F.X."/>
            <person name="Goodstein D."/>
            <person name="Casacuberta J.M."/>
            <person name="Vandepoele K."/>
            <person name="Reski R."/>
            <person name="Cuming A.C."/>
            <person name="Tuskan G.A."/>
            <person name="Maumus F."/>
            <person name="Salse J."/>
            <person name="Schmutz J."/>
            <person name="Rensing S.A."/>
        </authorList>
    </citation>
    <scope>NUCLEOTIDE SEQUENCE [LARGE SCALE GENOMIC DNA]</scope>
    <source>
        <strain evidence="2 3">cv. Gransden 2004</strain>
    </source>
</reference>
<reference evidence="2" key="3">
    <citation type="submission" date="2020-12" db="UniProtKB">
        <authorList>
            <consortium name="EnsemblPlants"/>
        </authorList>
    </citation>
    <scope>IDENTIFICATION</scope>
</reference>
<dbReference type="InParanoid" id="A0A2K1IP28"/>
<dbReference type="EMBL" id="ABEU02000022">
    <property type="protein sequence ID" value="PNR31030.1"/>
    <property type="molecule type" value="Genomic_DNA"/>
</dbReference>
<evidence type="ECO:0000313" key="2">
    <source>
        <dbReference type="EnsemblPlants" id="PAC:32903810.CDS.1"/>
    </source>
</evidence>
<sequence>MLSCNPELDTSHWKERFCPGALKTNHNSSAQGKSSRLQPTQEVLQRGRALVVSVFSSAGNANQVNTVHTMGDIIFAEPSLLFTTKCSH</sequence>
<gene>
    <name evidence="1" type="ORF">PHYPA_027346</name>
</gene>
<evidence type="ECO:0000313" key="1">
    <source>
        <dbReference type="EMBL" id="PNR31030.1"/>
    </source>
</evidence>
<dbReference type="AlphaFoldDB" id="A0A2K1IP28"/>
<dbReference type="EnsemblPlants" id="Pp3c22_19509V3.1">
    <property type="protein sequence ID" value="PAC:32903810.CDS.1"/>
    <property type="gene ID" value="Pp3c22_19509"/>
</dbReference>
<proteinExistence type="predicted"/>
<keyword evidence="3" id="KW-1185">Reference proteome</keyword>
<dbReference type="Gramene" id="Pp3c22_19509V3.1">
    <property type="protein sequence ID" value="PAC:32903810.CDS.1"/>
    <property type="gene ID" value="Pp3c22_19509"/>
</dbReference>
<evidence type="ECO:0000313" key="3">
    <source>
        <dbReference type="Proteomes" id="UP000006727"/>
    </source>
</evidence>
<name>A0A2K1IP28_PHYPA</name>
<dbReference type="Proteomes" id="UP000006727">
    <property type="component" value="Chromosome 22"/>
</dbReference>
<protein>
    <submittedName>
        <fullName evidence="1 2">Uncharacterized protein</fullName>
    </submittedName>
</protein>